<keyword evidence="17" id="KW-1185">Reference proteome</keyword>
<dbReference type="SMART" id="SM00490">
    <property type="entry name" value="HELICc"/>
    <property type="match status" value="1"/>
</dbReference>
<feature type="compositionally biased region" description="Acidic residues" evidence="11">
    <location>
        <begin position="1"/>
        <end position="15"/>
    </location>
</feature>
<keyword evidence="5" id="KW-0378">Hydrolase</keyword>
<dbReference type="InterPro" id="IPR027417">
    <property type="entry name" value="P-loop_NTPase"/>
</dbReference>
<feature type="transmembrane region" description="Helical" evidence="12">
    <location>
        <begin position="985"/>
        <end position="1006"/>
    </location>
</feature>
<feature type="transmembrane region" description="Helical" evidence="12">
    <location>
        <begin position="1143"/>
        <end position="1167"/>
    </location>
</feature>
<evidence type="ECO:0000256" key="6">
    <source>
        <dbReference type="ARBA" id="ARBA00022806"/>
    </source>
</evidence>
<evidence type="ECO:0000256" key="8">
    <source>
        <dbReference type="ARBA" id="ARBA00022989"/>
    </source>
</evidence>
<feature type="compositionally biased region" description="Basic and acidic residues" evidence="11">
    <location>
        <begin position="568"/>
        <end position="577"/>
    </location>
</feature>
<feature type="transmembrane region" description="Helical" evidence="12">
    <location>
        <begin position="1026"/>
        <end position="1044"/>
    </location>
</feature>
<feature type="domain" description="DEAD-box RNA helicase Q" evidence="15">
    <location>
        <begin position="183"/>
        <end position="211"/>
    </location>
</feature>
<evidence type="ECO:0000313" key="17">
    <source>
        <dbReference type="Proteomes" id="UP001158576"/>
    </source>
</evidence>
<feature type="region of interest" description="Disordered" evidence="11">
    <location>
        <begin position="568"/>
        <end position="594"/>
    </location>
</feature>
<feature type="short sequence motif" description="Q motif" evidence="10">
    <location>
        <begin position="183"/>
        <end position="211"/>
    </location>
</feature>
<evidence type="ECO:0000256" key="12">
    <source>
        <dbReference type="SAM" id="Phobius"/>
    </source>
</evidence>
<organism evidence="16 17">
    <name type="scientific">Oikopleura dioica</name>
    <name type="common">Tunicate</name>
    <dbReference type="NCBI Taxonomy" id="34765"/>
    <lineage>
        <taxon>Eukaryota</taxon>
        <taxon>Metazoa</taxon>
        <taxon>Chordata</taxon>
        <taxon>Tunicata</taxon>
        <taxon>Appendicularia</taxon>
        <taxon>Copelata</taxon>
        <taxon>Oikopleuridae</taxon>
        <taxon>Oikopleura</taxon>
    </lineage>
</organism>
<evidence type="ECO:0000256" key="1">
    <source>
        <dbReference type="ARBA" id="ARBA00004141"/>
    </source>
</evidence>
<gene>
    <name evidence="16" type="ORF">OKIOD_LOCUS1734</name>
</gene>
<dbReference type="Pfam" id="PF21883">
    <property type="entry name" value="WLS_GOLD"/>
    <property type="match status" value="1"/>
</dbReference>
<dbReference type="CDD" id="cd18787">
    <property type="entry name" value="SF2_C_DEAD"/>
    <property type="match status" value="1"/>
</dbReference>
<dbReference type="Pfam" id="PF06664">
    <property type="entry name" value="WLS-like_TM"/>
    <property type="match status" value="1"/>
</dbReference>
<evidence type="ECO:0000256" key="5">
    <source>
        <dbReference type="ARBA" id="ARBA00022801"/>
    </source>
</evidence>
<dbReference type="Proteomes" id="UP001158576">
    <property type="component" value="Chromosome PAR"/>
</dbReference>
<dbReference type="InterPro" id="IPR050079">
    <property type="entry name" value="DEAD_box_RNA_helicase"/>
</dbReference>
<dbReference type="InterPro" id="IPR014001">
    <property type="entry name" value="Helicase_ATP-bd"/>
</dbReference>
<dbReference type="InterPro" id="IPR047843">
    <property type="entry name" value="WLS-like_TM"/>
</dbReference>
<dbReference type="PROSITE" id="PS51195">
    <property type="entry name" value="Q_MOTIF"/>
    <property type="match status" value="1"/>
</dbReference>
<protein>
    <recommendedName>
        <fullName evidence="2">RNA helicase</fullName>
        <ecNumber evidence="2">3.6.4.13</ecNumber>
    </recommendedName>
</protein>
<proteinExistence type="predicted"/>
<sequence>MADEDSYFDDDDDDPPPPTKSTYDPFNPTEDGSQAANDDEDEIDPLDAFMAENNKKAAIDKKNIGKSKPKQRAVREDIEKKDSEEQFYDYIKANPNAGKAFTHAEEEAEEEIVYDEYGNATKVKKEIDPLPVIYHSEINYPSFQKNFYKPHEDIQNASKNQINKLLGELGIRIAGYQPQKPVSSFGHMGFPDRLLERIRKVGFTDPTPIQSTAIPQILGGRDVIGIAQTGSGKTAGFVWPIIYHVTKQRPLKYGDGPRALIMAPTRELCQQLYAEVRKFSKNYDSVRVGICFGGGNMYEQGKELKMGVEILVATPGRLIDHVKKGNTELSNCTLICLDEADRMLELGFEPQVRSICNHVRPDRQCLFFSATFKKKIEMLANDILNDPVKLTQGQIGQVNENVTQTFKILGQEQKLHWLLTNIVPLTAEGSLLVFVTRKADCVTVHEELKKNGFKTGVIHGDMHQAERNDAIQAFKQRKLATLIATDVAARGLDISHIKTVINYDPARNYDTHVHRVGRTARAGNTGTAISLFTPQDTEYAGIVVRSIETTKQPVPDEMLRLAMRDPGFRMTRGKDGKNIGYSDNDRGGLGSGSGNKFVPEFVEYRAPAGTAKNPYLERPPPKDPSLAVPPQNRPKPMGSGAGNPPQGVQGVSGVLQGQGSSVMSDRAIAMRKAMQSRFGRSFVAGKADEKPKIEYTDPSVRPTLDQLYQEHTTGMPAVAPAFPNPHYQMPMGDATPAPPVYNDSDQFHGQTGERSPNRADENIATECWDASGDFEQDIGIMPWHPEDAAVLPSQQCRVLTDEDRAKVPNSQNEKIVFSLHIPVNGEVLTRWFSYMLVLVYPELKSLAKPNATQIWFDAKFYHRDNPNEKWSLSHKKHFSRNYNCEEMKFPGGVDYACQPMNFVELGSVPHKYYLVNFKLRKFDAEGNHINEKIGIFSHVNMPVIYQSPEFTKLWLSLQTCVFFSQWFFLVWFANRISQLRRPKTLIEKSILALGISIQIGNFPVQWLALFMEAPWMLLLSDIRQGLAYMTLFGFWLIFMSEHLLDKPHRDNLKNYALQLCFVLLCGLSMFVLDCVERGWQLKDPFWSVWDTVHGRNAAHAMPIVGGIFGALYLVNLSVIIFRVSYNLFKRQQHFVGKLHAEGLILRFQIIIGFTFFCAIASLIAFYYNEATDTPVIINNHHIQVQSAIYTGLYVLWNLYVLSVMLLYAPSHKFGSNADLSEMAPLNSEVSSVSGSRVDSLQSISHQTSTRDDMHLLATLTADKTTAD</sequence>
<dbReference type="PANTHER" id="PTHR47959:SF1">
    <property type="entry name" value="ATP-DEPENDENT RNA HELICASE DBPA"/>
    <property type="match status" value="1"/>
</dbReference>
<feature type="transmembrane region" description="Helical" evidence="12">
    <location>
        <begin position="1187"/>
        <end position="1208"/>
    </location>
</feature>
<feature type="transmembrane region" description="Helical" evidence="12">
    <location>
        <begin position="1056"/>
        <end position="1079"/>
    </location>
</feature>
<keyword evidence="8 12" id="KW-1133">Transmembrane helix</keyword>
<feature type="compositionally biased region" description="Low complexity" evidence="11">
    <location>
        <begin position="646"/>
        <end position="659"/>
    </location>
</feature>
<reference evidence="16 17" key="1">
    <citation type="submission" date="2021-04" db="EMBL/GenBank/DDBJ databases">
        <authorList>
            <person name="Bliznina A."/>
        </authorList>
    </citation>
    <scope>NUCLEOTIDE SEQUENCE [LARGE SCALE GENOMIC DNA]</scope>
</reference>
<keyword evidence="9 12" id="KW-0472">Membrane</keyword>
<dbReference type="Pfam" id="PF00271">
    <property type="entry name" value="Helicase_C"/>
    <property type="match status" value="1"/>
</dbReference>
<keyword evidence="4" id="KW-0547">Nucleotide-binding</keyword>
<dbReference type="EMBL" id="OU015568">
    <property type="protein sequence ID" value="CAG5082650.1"/>
    <property type="molecule type" value="Genomic_DNA"/>
</dbReference>
<evidence type="ECO:0000256" key="3">
    <source>
        <dbReference type="ARBA" id="ARBA00022692"/>
    </source>
</evidence>
<dbReference type="Pfam" id="PF00270">
    <property type="entry name" value="DEAD"/>
    <property type="match status" value="1"/>
</dbReference>
<evidence type="ECO:0000256" key="4">
    <source>
        <dbReference type="ARBA" id="ARBA00022741"/>
    </source>
</evidence>
<dbReference type="EC" id="3.6.4.13" evidence="2"/>
<feature type="region of interest" description="Disordered" evidence="11">
    <location>
        <begin position="610"/>
        <end position="659"/>
    </location>
</feature>
<evidence type="ECO:0000313" key="16">
    <source>
        <dbReference type="EMBL" id="CAG5082650.1"/>
    </source>
</evidence>
<evidence type="ECO:0000259" key="14">
    <source>
        <dbReference type="PROSITE" id="PS51194"/>
    </source>
</evidence>
<comment type="subcellular location">
    <subcellularLocation>
        <location evidence="1">Membrane</location>
        <topology evidence="1">Multi-pass membrane protein</topology>
    </subcellularLocation>
</comment>
<evidence type="ECO:0000259" key="15">
    <source>
        <dbReference type="PROSITE" id="PS51195"/>
    </source>
</evidence>
<dbReference type="Gene3D" id="3.40.50.300">
    <property type="entry name" value="P-loop containing nucleotide triphosphate hydrolases"/>
    <property type="match status" value="2"/>
</dbReference>
<dbReference type="PROSITE" id="PS51194">
    <property type="entry name" value="HELICASE_CTER"/>
    <property type="match status" value="1"/>
</dbReference>
<feature type="domain" description="Helicase ATP-binding" evidence="13">
    <location>
        <begin position="214"/>
        <end position="390"/>
    </location>
</feature>
<feature type="transmembrane region" description="Helical" evidence="12">
    <location>
        <begin position="1099"/>
        <end position="1123"/>
    </location>
</feature>
<dbReference type="SUPFAM" id="SSF52540">
    <property type="entry name" value="P-loop containing nucleoside triphosphate hydrolases"/>
    <property type="match status" value="1"/>
</dbReference>
<name>A0ABN7RUH4_OIKDI</name>
<dbReference type="PROSITE" id="PS51192">
    <property type="entry name" value="HELICASE_ATP_BIND_1"/>
    <property type="match status" value="1"/>
</dbReference>
<evidence type="ECO:0000256" key="2">
    <source>
        <dbReference type="ARBA" id="ARBA00012552"/>
    </source>
</evidence>
<keyword evidence="3 12" id="KW-0812">Transmembrane</keyword>
<feature type="region of interest" description="Disordered" evidence="11">
    <location>
        <begin position="1"/>
        <end position="44"/>
    </location>
</feature>
<dbReference type="SMART" id="SM00487">
    <property type="entry name" value="DEXDc"/>
    <property type="match status" value="1"/>
</dbReference>
<dbReference type="PANTHER" id="PTHR47959">
    <property type="entry name" value="ATP-DEPENDENT RNA HELICASE RHLE-RELATED"/>
    <property type="match status" value="1"/>
</dbReference>
<evidence type="ECO:0000256" key="11">
    <source>
        <dbReference type="SAM" id="MobiDB-lite"/>
    </source>
</evidence>
<feature type="transmembrane region" description="Helical" evidence="12">
    <location>
        <begin position="953"/>
        <end position="973"/>
    </location>
</feature>
<evidence type="ECO:0000256" key="7">
    <source>
        <dbReference type="ARBA" id="ARBA00022840"/>
    </source>
</evidence>
<keyword evidence="6" id="KW-0347">Helicase</keyword>
<dbReference type="InterPro" id="IPR011545">
    <property type="entry name" value="DEAD/DEAH_box_helicase_dom"/>
</dbReference>
<feature type="domain" description="Helicase C-terminal" evidence="14">
    <location>
        <begin position="418"/>
        <end position="562"/>
    </location>
</feature>
<accession>A0ABN7RUH4</accession>
<dbReference type="InterPro" id="IPR053936">
    <property type="entry name" value="WLS_GOLD"/>
</dbReference>
<dbReference type="InterPro" id="IPR014014">
    <property type="entry name" value="RNA_helicase_DEAD_Q_motif"/>
</dbReference>
<evidence type="ECO:0000256" key="9">
    <source>
        <dbReference type="ARBA" id="ARBA00023136"/>
    </source>
</evidence>
<evidence type="ECO:0000259" key="13">
    <source>
        <dbReference type="PROSITE" id="PS51192"/>
    </source>
</evidence>
<evidence type="ECO:0000256" key="10">
    <source>
        <dbReference type="PROSITE-ProRule" id="PRU00552"/>
    </source>
</evidence>
<dbReference type="InterPro" id="IPR001650">
    <property type="entry name" value="Helicase_C-like"/>
</dbReference>
<keyword evidence="7" id="KW-0067">ATP-binding</keyword>